<feature type="region of interest" description="Disordered" evidence="1">
    <location>
        <begin position="130"/>
        <end position="154"/>
    </location>
</feature>
<dbReference type="SUPFAM" id="SSF53649">
    <property type="entry name" value="Alkaline phosphatase-like"/>
    <property type="match status" value="1"/>
</dbReference>
<keyword evidence="5" id="KW-1185">Reference proteome</keyword>
<feature type="signal peptide" evidence="2">
    <location>
        <begin position="1"/>
        <end position="22"/>
    </location>
</feature>
<proteinExistence type="predicted"/>
<dbReference type="EMBL" id="CP036276">
    <property type="protein sequence ID" value="QDU43188.1"/>
    <property type="molecule type" value="Genomic_DNA"/>
</dbReference>
<dbReference type="InterPro" id="IPR000917">
    <property type="entry name" value="Sulfatase_N"/>
</dbReference>
<reference evidence="4 5" key="1">
    <citation type="submission" date="2019-02" db="EMBL/GenBank/DDBJ databases">
        <title>Deep-cultivation of Planctomycetes and their phenomic and genomic characterization uncovers novel biology.</title>
        <authorList>
            <person name="Wiegand S."/>
            <person name="Jogler M."/>
            <person name="Boedeker C."/>
            <person name="Pinto D."/>
            <person name="Vollmers J."/>
            <person name="Rivas-Marin E."/>
            <person name="Kohn T."/>
            <person name="Peeters S.H."/>
            <person name="Heuer A."/>
            <person name="Rast P."/>
            <person name="Oberbeckmann S."/>
            <person name="Bunk B."/>
            <person name="Jeske O."/>
            <person name="Meyerdierks A."/>
            <person name="Storesund J.E."/>
            <person name="Kallscheuer N."/>
            <person name="Luecker S."/>
            <person name="Lage O.M."/>
            <person name="Pohl T."/>
            <person name="Merkel B.J."/>
            <person name="Hornburger P."/>
            <person name="Mueller R.-W."/>
            <person name="Bruemmer F."/>
            <person name="Labrenz M."/>
            <person name="Spormann A.M."/>
            <person name="Op den Camp H."/>
            <person name="Overmann J."/>
            <person name="Amann R."/>
            <person name="Jetten M.S.M."/>
            <person name="Mascher T."/>
            <person name="Medema M.H."/>
            <person name="Devos D.P."/>
            <person name="Kaster A.-K."/>
            <person name="Ovreas L."/>
            <person name="Rohde M."/>
            <person name="Galperin M.Y."/>
            <person name="Jogler C."/>
        </authorList>
    </citation>
    <scope>NUCLEOTIDE SEQUENCE [LARGE SCALE GENOMIC DNA]</scope>
    <source>
        <strain evidence="4 5">Mal52</strain>
    </source>
</reference>
<organism evidence="4 5">
    <name type="scientific">Symmachiella dynata</name>
    <dbReference type="NCBI Taxonomy" id="2527995"/>
    <lineage>
        <taxon>Bacteria</taxon>
        <taxon>Pseudomonadati</taxon>
        <taxon>Planctomycetota</taxon>
        <taxon>Planctomycetia</taxon>
        <taxon>Planctomycetales</taxon>
        <taxon>Planctomycetaceae</taxon>
        <taxon>Symmachiella</taxon>
    </lineage>
</organism>
<dbReference type="GO" id="GO:0004065">
    <property type="term" value="F:arylsulfatase activity"/>
    <property type="evidence" value="ECO:0007669"/>
    <property type="project" value="UniProtKB-EC"/>
</dbReference>
<evidence type="ECO:0000313" key="5">
    <source>
        <dbReference type="Proteomes" id="UP000319383"/>
    </source>
</evidence>
<feature type="domain" description="Sulfatase N-terminal" evidence="3">
    <location>
        <begin position="28"/>
        <end position="314"/>
    </location>
</feature>
<dbReference type="PANTHER" id="PTHR43751">
    <property type="entry name" value="SULFATASE"/>
    <property type="match status" value="1"/>
</dbReference>
<gene>
    <name evidence="4" type="primary">atsA_13</name>
    <name evidence="4" type="ORF">Mal52_16600</name>
</gene>
<dbReference type="PANTHER" id="PTHR43751:SF1">
    <property type="entry name" value="SULFATASE ATSG-RELATED"/>
    <property type="match status" value="1"/>
</dbReference>
<dbReference type="Pfam" id="PF00884">
    <property type="entry name" value="Sulfatase"/>
    <property type="match status" value="1"/>
</dbReference>
<dbReference type="RefSeq" id="WP_145375317.1">
    <property type="nucleotide sequence ID" value="NZ_CP036276.1"/>
</dbReference>
<dbReference type="Proteomes" id="UP000319383">
    <property type="component" value="Chromosome"/>
</dbReference>
<evidence type="ECO:0000259" key="3">
    <source>
        <dbReference type="Pfam" id="PF00884"/>
    </source>
</evidence>
<evidence type="ECO:0000256" key="2">
    <source>
        <dbReference type="SAM" id="SignalP"/>
    </source>
</evidence>
<dbReference type="Gene3D" id="3.40.720.10">
    <property type="entry name" value="Alkaline Phosphatase, subunit A"/>
    <property type="match status" value="1"/>
</dbReference>
<feature type="region of interest" description="Disordered" evidence="1">
    <location>
        <begin position="520"/>
        <end position="540"/>
    </location>
</feature>
<dbReference type="KEGG" id="sdyn:Mal52_16600"/>
<dbReference type="EC" id="3.1.6.1" evidence="4"/>
<keyword evidence="2" id="KW-0732">Signal</keyword>
<evidence type="ECO:0000313" key="4">
    <source>
        <dbReference type="EMBL" id="QDU43188.1"/>
    </source>
</evidence>
<dbReference type="InterPro" id="IPR052701">
    <property type="entry name" value="GAG_Ulvan_Degrading_Sulfatases"/>
</dbReference>
<dbReference type="AlphaFoldDB" id="A0A517ZL35"/>
<sequence precursor="true">MVVFFRIAGCLLLAITFTASLAAAERRPNVLIAVSDDQSYPHASAYGYQAIQTPNFDRVARAGVLFHNAFSPAPGCSPMRAAFLTGRNIWQLEHAGTHASSFPSKYVGFQDRLEQSGYFVGFTGKGWGPGNWQADGRTRNPAGPQYSKRTAKTPPGIRATDYAANFADFLAERPKDQPFSFWYGGSEPHRVFEKGIGRRNGLDPDKVVVPPFLPDTPEIRDDLLDYCYEIQWFDQHLGRMLDMLKEAGELENTLVIVTSDNGMAFPAAKANAYEYGIHMPLAIAWPEKIPGDRVVNDLVNLIDVTATIYAATDVKPPENYPLSGKSLLGLLESDASGIVEPDRDAVFSGRERHSSSRYNSLGYPQRCIRTADYLYIRNFRPERWPAGAPRKFGKGQSAKAAAVTNDDLGPEHGGYHDIDACPALDFLIEHRDDPKISRFFHLAVDKRPAEELFDIRTDPGCLNNLAGDPKFANVQRQLSEQLMDYLKQTGDARVTASDGGDIWETYRRYSKLRWFPKPDWAEEHPERVPQQDWVEERRPK</sequence>
<evidence type="ECO:0000256" key="1">
    <source>
        <dbReference type="SAM" id="MobiDB-lite"/>
    </source>
</evidence>
<feature type="chain" id="PRO_5022195971" evidence="2">
    <location>
        <begin position="23"/>
        <end position="540"/>
    </location>
</feature>
<protein>
    <submittedName>
        <fullName evidence="4">Arylsulfatase</fullName>
        <ecNumber evidence="4">3.1.6.1</ecNumber>
    </submittedName>
</protein>
<accession>A0A517ZL35</accession>
<name>A0A517ZL35_9PLAN</name>
<dbReference type="InterPro" id="IPR017850">
    <property type="entry name" value="Alkaline_phosphatase_core_sf"/>
</dbReference>
<dbReference type="CDD" id="cd16027">
    <property type="entry name" value="SGSH"/>
    <property type="match status" value="1"/>
</dbReference>
<keyword evidence="4" id="KW-0378">Hydrolase</keyword>